<accession>A0A934QKP8</accession>
<dbReference type="RefSeq" id="WP_081728591.1">
    <property type="nucleotide sequence ID" value="NZ_NRRE01000027.1"/>
</dbReference>
<feature type="region of interest" description="Disordered" evidence="1">
    <location>
        <begin position="167"/>
        <end position="203"/>
    </location>
</feature>
<organism evidence="2 3">
    <name type="scientific">Rhodovibrio salinarum</name>
    <dbReference type="NCBI Taxonomy" id="1087"/>
    <lineage>
        <taxon>Bacteria</taxon>
        <taxon>Pseudomonadati</taxon>
        <taxon>Pseudomonadota</taxon>
        <taxon>Alphaproteobacteria</taxon>
        <taxon>Rhodospirillales</taxon>
        <taxon>Rhodovibrionaceae</taxon>
        <taxon>Rhodovibrio</taxon>
    </lineage>
</organism>
<gene>
    <name evidence="2" type="ORF">CKO21_13870</name>
</gene>
<dbReference type="AlphaFoldDB" id="A0A934QKP8"/>
<evidence type="ECO:0000256" key="1">
    <source>
        <dbReference type="SAM" id="MobiDB-lite"/>
    </source>
</evidence>
<dbReference type="Pfam" id="PF11749">
    <property type="entry name" value="DUF3305"/>
    <property type="match status" value="1"/>
</dbReference>
<comment type="caution">
    <text evidence="2">The sequence shown here is derived from an EMBL/GenBank/DDBJ whole genome shotgun (WGS) entry which is preliminary data.</text>
</comment>
<sequence length="203" mass="22544">MGEPLVIDEKEAHGVVASYIGQEIMPVGVVVERRASDHPWLDYSWHAVSVIPKAPALDPKGDWRGLVDDGAVAQFHAGTLDLSLFRKETEGYKLNLSQHPPRLWVVLRRETEGECPHEVLPFHVTADPMEAQIYLDTGDDLVDPVVMPDVIAAWMKDYVDRHHVDRPFHKRKRTPHPDKQGGGHGFEPTTGSRRGSGKAPGSG</sequence>
<keyword evidence="3" id="KW-1185">Reference proteome</keyword>
<dbReference type="InterPro" id="IPR021736">
    <property type="entry name" value="DUF3305"/>
</dbReference>
<name>A0A934QKP8_9PROT</name>
<evidence type="ECO:0000313" key="3">
    <source>
        <dbReference type="Proteomes" id="UP000778970"/>
    </source>
</evidence>
<reference evidence="2" key="2">
    <citation type="journal article" date="2020" name="Microorganisms">
        <title>Osmotic Adaptation and Compatible Solute Biosynthesis of Phototrophic Bacteria as Revealed from Genome Analyses.</title>
        <authorList>
            <person name="Imhoff J.F."/>
            <person name="Rahn T."/>
            <person name="Kunzel S."/>
            <person name="Keller A."/>
            <person name="Neulinger S.C."/>
        </authorList>
    </citation>
    <scope>NUCLEOTIDE SEQUENCE</scope>
    <source>
        <strain evidence="2">DSM 9154</strain>
    </source>
</reference>
<protein>
    <submittedName>
        <fullName evidence="2">DUF3305 domain-containing protein</fullName>
    </submittedName>
</protein>
<proteinExistence type="predicted"/>
<reference evidence="2" key="1">
    <citation type="submission" date="2017-08" db="EMBL/GenBank/DDBJ databases">
        <authorList>
            <person name="Imhoff J.F."/>
            <person name="Rahn T."/>
            <person name="Kuenzel S."/>
            <person name="Neulinger S.C."/>
        </authorList>
    </citation>
    <scope>NUCLEOTIDE SEQUENCE</scope>
    <source>
        <strain evidence="2">DSM 9154</strain>
    </source>
</reference>
<dbReference type="EMBL" id="NRRE01000027">
    <property type="protein sequence ID" value="MBK1698330.1"/>
    <property type="molecule type" value="Genomic_DNA"/>
</dbReference>
<evidence type="ECO:0000313" key="2">
    <source>
        <dbReference type="EMBL" id="MBK1698330.1"/>
    </source>
</evidence>
<dbReference type="Proteomes" id="UP000778970">
    <property type="component" value="Unassembled WGS sequence"/>
</dbReference>